<dbReference type="Proteomes" id="UP001279734">
    <property type="component" value="Unassembled WGS sequence"/>
</dbReference>
<gene>
    <name evidence="1" type="ORF">Nepgr_020279</name>
</gene>
<reference evidence="1" key="1">
    <citation type="submission" date="2023-05" db="EMBL/GenBank/DDBJ databases">
        <title>Nepenthes gracilis genome sequencing.</title>
        <authorList>
            <person name="Fukushima K."/>
        </authorList>
    </citation>
    <scope>NUCLEOTIDE SEQUENCE</scope>
    <source>
        <strain evidence="1">SING2019-196</strain>
    </source>
</reference>
<comment type="caution">
    <text evidence="1">The sequence shown here is derived from an EMBL/GenBank/DDBJ whole genome shotgun (WGS) entry which is preliminary data.</text>
</comment>
<evidence type="ECO:0000313" key="1">
    <source>
        <dbReference type="EMBL" id="GMH18438.1"/>
    </source>
</evidence>
<sequence>MAKKRESSSFQAPRVSRHGVHNTESVLTAGAIAALVVDYGLSSDWSYRAPGTLDRASPPSGLHHDVRATSEGGLCYPMPYTLYALVDALRNLVARLHPNALRYLVSLCIFAHLHSSSFDAKAARLNFRFTESEDRVSMSLKAGFRFRGTNPDSEKSPAEDAVEAAELISAFKSEESKFSIQGYFLTSITFEASKWGPPSGWKIAGPGKREPGDTATP</sequence>
<dbReference type="AlphaFoldDB" id="A0AAD3SUP7"/>
<protein>
    <submittedName>
        <fullName evidence="1">Uncharacterized protein</fullName>
    </submittedName>
</protein>
<keyword evidence="2" id="KW-1185">Reference proteome</keyword>
<accession>A0AAD3SUP7</accession>
<organism evidence="1 2">
    <name type="scientific">Nepenthes gracilis</name>
    <name type="common">Slender pitcher plant</name>
    <dbReference type="NCBI Taxonomy" id="150966"/>
    <lineage>
        <taxon>Eukaryota</taxon>
        <taxon>Viridiplantae</taxon>
        <taxon>Streptophyta</taxon>
        <taxon>Embryophyta</taxon>
        <taxon>Tracheophyta</taxon>
        <taxon>Spermatophyta</taxon>
        <taxon>Magnoliopsida</taxon>
        <taxon>eudicotyledons</taxon>
        <taxon>Gunneridae</taxon>
        <taxon>Pentapetalae</taxon>
        <taxon>Caryophyllales</taxon>
        <taxon>Nepenthaceae</taxon>
        <taxon>Nepenthes</taxon>
    </lineage>
</organism>
<dbReference type="EMBL" id="BSYO01000019">
    <property type="protein sequence ID" value="GMH18438.1"/>
    <property type="molecule type" value="Genomic_DNA"/>
</dbReference>
<evidence type="ECO:0000313" key="2">
    <source>
        <dbReference type="Proteomes" id="UP001279734"/>
    </source>
</evidence>
<name>A0AAD3SUP7_NEPGR</name>
<proteinExistence type="predicted"/>